<dbReference type="RefSeq" id="WP_377931304.1">
    <property type="nucleotide sequence ID" value="NZ_JBHUEA010000001.1"/>
</dbReference>
<dbReference type="Pfam" id="PF18986">
    <property type="entry name" value="DUF5719"/>
    <property type="match status" value="1"/>
</dbReference>
<sequence length="513" mass="49220">MAVSRRVLSASALVAAGVAAAAFVGQLPALGAPDRGFTVTPSSPGQSLVCPGPVVAVGAEGTAADEPTATGRPSRTAGTAEGGKVDSTALTRGGLGGGGTAPRLLRAEPARTAGQLAGAQLEQVSGGDAAGLAASACTAPAADAWFAAGATTTGRTTVLLLANPTSSPARVDVRVWTEDGAIDPTGGGIAVRPRSRAAVPLAGLAPSAGGLALHVVSSGARIGMAVEQRTVRGLESGGVDITGTTAAPALTQTIPGLRISGGAAVAQTRTEDDYGDLQPVVRVLLPGARAADVDIVLQPAAGGDPVRLGRRVAAGVVTDFPVPDLPDGTYTARLSSKQPFVAGARVSVVGDPAASATPDDGSAAAGGSGAPSDAAVGTDAGLVGGDGPVDTGSAAAPVTGSPTSTARGIDLAWLAAAQPIGATAAVAVVDAPSPVLTIAGDGTARTVRVSGAATGTVKVPAKGTAALPVARGVVVLQGGAGTTAAVSYGGTAAVAGYPVEPADQEARPVRITR</sequence>
<evidence type="ECO:0000256" key="2">
    <source>
        <dbReference type="SAM" id="SignalP"/>
    </source>
</evidence>
<organism evidence="3 4">
    <name type="scientific">Amnibacterium endophyticum</name>
    <dbReference type="NCBI Taxonomy" id="2109337"/>
    <lineage>
        <taxon>Bacteria</taxon>
        <taxon>Bacillati</taxon>
        <taxon>Actinomycetota</taxon>
        <taxon>Actinomycetes</taxon>
        <taxon>Micrococcales</taxon>
        <taxon>Microbacteriaceae</taxon>
        <taxon>Amnibacterium</taxon>
    </lineage>
</organism>
<feature type="region of interest" description="Disordered" evidence="1">
    <location>
        <begin position="62"/>
        <end position="103"/>
    </location>
</feature>
<accession>A0ABW4LAT8</accession>
<protein>
    <submittedName>
        <fullName evidence="3">DUF5719 family protein</fullName>
    </submittedName>
</protein>
<feature type="region of interest" description="Disordered" evidence="1">
    <location>
        <begin position="352"/>
        <end position="402"/>
    </location>
</feature>
<name>A0ABW4LAT8_9MICO</name>
<gene>
    <name evidence="3" type="ORF">ACFSBI_00920</name>
</gene>
<keyword evidence="4" id="KW-1185">Reference proteome</keyword>
<feature type="signal peptide" evidence="2">
    <location>
        <begin position="1"/>
        <end position="21"/>
    </location>
</feature>
<keyword evidence="2" id="KW-0732">Signal</keyword>
<dbReference type="Proteomes" id="UP001597347">
    <property type="component" value="Unassembled WGS sequence"/>
</dbReference>
<proteinExistence type="predicted"/>
<dbReference type="EMBL" id="JBHUEA010000001">
    <property type="protein sequence ID" value="MFD1720097.1"/>
    <property type="molecule type" value="Genomic_DNA"/>
</dbReference>
<reference evidence="4" key="1">
    <citation type="journal article" date="2019" name="Int. J. Syst. Evol. Microbiol.">
        <title>The Global Catalogue of Microorganisms (GCM) 10K type strain sequencing project: providing services to taxonomists for standard genome sequencing and annotation.</title>
        <authorList>
            <consortium name="The Broad Institute Genomics Platform"/>
            <consortium name="The Broad Institute Genome Sequencing Center for Infectious Disease"/>
            <person name="Wu L."/>
            <person name="Ma J."/>
        </authorList>
    </citation>
    <scope>NUCLEOTIDE SEQUENCE [LARGE SCALE GENOMIC DNA]</scope>
    <source>
        <strain evidence="4">CGMCC 1.12471</strain>
    </source>
</reference>
<dbReference type="InterPro" id="IPR043777">
    <property type="entry name" value="DUF5719"/>
</dbReference>
<comment type="caution">
    <text evidence="3">The sequence shown here is derived from an EMBL/GenBank/DDBJ whole genome shotgun (WGS) entry which is preliminary data.</text>
</comment>
<feature type="compositionally biased region" description="Low complexity" evidence="1">
    <location>
        <begin position="352"/>
        <end position="363"/>
    </location>
</feature>
<evidence type="ECO:0000256" key="1">
    <source>
        <dbReference type="SAM" id="MobiDB-lite"/>
    </source>
</evidence>
<evidence type="ECO:0000313" key="3">
    <source>
        <dbReference type="EMBL" id="MFD1720097.1"/>
    </source>
</evidence>
<feature type="chain" id="PRO_5046440437" evidence="2">
    <location>
        <begin position="22"/>
        <end position="513"/>
    </location>
</feature>
<evidence type="ECO:0000313" key="4">
    <source>
        <dbReference type="Proteomes" id="UP001597347"/>
    </source>
</evidence>